<organism evidence="1 2">
    <name type="scientific">Legionella maioricensis</name>
    <dbReference type="NCBI Taxonomy" id="2896528"/>
    <lineage>
        <taxon>Bacteria</taxon>
        <taxon>Pseudomonadati</taxon>
        <taxon>Pseudomonadota</taxon>
        <taxon>Gammaproteobacteria</taxon>
        <taxon>Legionellales</taxon>
        <taxon>Legionellaceae</taxon>
        <taxon>Legionella</taxon>
    </lineage>
</organism>
<accession>A0A9X2D131</accession>
<comment type="caution">
    <text evidence="1">The sequence shown here is derived from an EMBL/GenBank/DDBJ whole genome shotgun (WGS) entry which is preliminary data.</text>
</comment>
<sequence length="138" mass="15430">MAALNKFSLKSKPSFFKHSKLKEDCSLIEDLQNLKETIRAEINASITKAKGKQHVIATHGRHKIAAIDKLISAVEGKPVTFNLADDYHYHVKKGRLKDILHQHLDQSGILKEIKADRDVVMGIQIAANFSKLGMGNFI</sequence>
<protein>
    <submittedName>
        <fullName evidence="1">Uncharacterized protein</fullName>
    </submittedName>
</protein>
<reference evidence="1" key="1">
    <citation type="submission" date="2021-11" db="EMBL/GenBank/DDBJ databases">
        <title>Legionella maioricencis sp. nov., a new species isolated from hot water samples in Mallorca.</title>
        <authorList>
            <person name="Crespi S."/>
            <person name="Drasar V."/>
            <person name="Salva-Serra F."/>
            <person name="Jaen-Luchoro D."/>
            <person name="Pineiro-Iglesias B."/>
            <person name="Aliaga F."/>
            <person name="Fernandez-Juarez V."/>
            <person name="Coll G."/>
            <person name="Moore E.R.B."/>
            <person name="Bennasar-Figueras A."/>
        </authorList>
    </citation>
    <scope>NUCLEOTIDE SEQUENCE</scope>
    <source>
        <strain evidence="1">HCPI-6</strain>
    </source>
</reference>
<dbReference type="RefSeq" id="WP_250424285.1">
    <property type="nucleotide sequence ID" value="NZ_JAJKBJ010000011.1"/>
</dbReference>
<gene>
    <name evidence="1" type="ORF">LOX96_10115</name>
</gene>
<proteinExistence type="predicted"/>
<name>A0A9X2D131_9GAMM</name>
<dbReference type="AlphaFoldDB" id="A0A9X2D131"/>
<keyword evidence="2" id="KW-1185">Reference proteome</keyword>
<evidence type="ECO:0000313" key="1">
    <source>
        <dbReference type="EMBL" id="MCL9684448.1"/>
    </source>
</evidence>
<dbReference type="EMBL" id="JAJKBJ010000011">
    <property type="protein sequence ID" value="MCL9684448.1"/>
    <property type="molecule type" value="Genomic_DNA"/>
</dbReference>
<dbReference type="Proteomes" id="UP001139721">
    <property type="component" value="Unassembled WGS sequence"/>
</dbReference>
<evidence type="ECO:0000313" key="2">
    <source>
        <dbReference type="Proteomes" id="UP001139721"/>
    </source>
</evidence>